<comment type="caution">
    <text evidence="2">The sequence shown here is derived from an EMBL/GenBank/DDBJ whole genome shotgun (WGS) entry which is preliminary data.</text>
</comment>
<keyword evidence="1" id="KW-0472">Membrane</keyword>
<evidence type="ECO:0000256" key="1">
    <source>
        <dbReference type="SAM" id="Phobius"/>
    </source>
</evidence>
<dbReference type="InParanoid" id="A0A1Q3BEP8"/>
<keyword evidence="1" id="KW-0812">Transmembrane</keyword>
<dbReference type="EMBL" id="BDDD01000471">
    <property type="protein sequence ID" value="GAV66324.1"/>
    <property type="molecule type" value="Genomic_DNA"/>
</dbReference>
<dbReference type="PANTHER" id="PTHR37746:SF1">
    <property type="entry name" value="TRANSMEMBRANE PROTEIN"/>
    <property type="match status" value="1"/>
</dbReference>
<reference evidence="3" key="1">
    <citation type="submission" date="2016-04" db="EMBL/GenBank/DDBJ databases">
        <title>Cephalotus genome sequencing.</title>
        <authorList>
            <person name="Fukushima K."/>
            <person name="Hasebe M."/>
            <person name="Fang X."/>
        </authorList>
    </citation>
    <scope>NUCLEOTIDE SEQUENCE [LARGE SCALE GENOMIC DNA]</scope>
    <source>
        <strain evidence="3">cv. St1</strain>
    </source>
</reference>
<name>A0A1Q3BEP8_CEPFO</name>
<accession>A0A1Q3BEP8</accession>
<organism evidence="2 3">
    <name type="scientific">Cephalotus follicularis</name>
    <name type="common">Albany pitcher plant</name>
    <dbReference type="NCBI Taxonomy" id="3775"/>
    <lineage>
        <taxon>Eukaryota</taxon>
        <taxon>Viridiplantae</taxon>
        <taxon>Streptophyta</taxon>
        <taxon>Embryophyta</taxon>
        <taxon>Tracheophyta</taxon>
        <taxon>Spermatophyta</taxon>
        <taxon>Magnoliopsida</taxon>
        <taxon>eudicotyledons</taxon>
        <taxon>Gunneridae</taxon>
        <taxon>Pentapetalae</taxon>
        <taxon>rosids</taxon>
        <taxon>fabids</taxon>
        <taxon>Oxalidales</taxon>
        <taxon>Cephalotaceae</taxon>
        <taxon>Cephalotus</taxon>
    </lineage>
</organism>
<dbReference type="AlphaFoldDB" id="A0A1Q3BEP8"/>
<keyword evidence="1" id="KW-1133">Transmembrane helix</keyword>
<feature type="transmembrane region" description="Helical" evidence="1">
    <location>
        <begin position="41"/>
        <end position="62"/>
    </location>
</feature>
<keyword evidence="3" id="KW-1185">Reference proteome</keyword>
<evidence type="ECO:0000313" key="2">
    <source>
        <dbReference type="EMBL" id="GAV66324.1"/>
    </source>
</evidence>
<dbReference type="FunCoup" id="A0A1Q3BEP8">
    <property type="interactions" value="109"/>
</dbReference>
<dbReference type="Proteomes" id="UP000187406">
    <property type="component" value="Unassembled WGS sequence"/>
</dbReference>
<sequence length="216" mass="24805">MEGNEFPWELNLISAINPLISCFIALYTPLLLYFPQKLIDILLSPVPILTAILLLSLLRLGATQKTHITNTAANKQNTGIEAQETAVLLQEHNWVTCQPIACFDPDPGFEEDFVEWDVRAPLEVIYEAHEGEEEEEENDSDHEEYDPTRLMWSPLYYPETDSDSSSQGDLRMSGDLCFRWGEEDRDWMIEIPLDGDNSRIEMGFHVEEENLIEIDI</sequence>
<evidence type="ECO:0000313" key="3">
    <source>
        <dbReference type="Proteomes" id="UP000187406"/>
    </source>
</evidence>
<proteinExistence type="predicted"/>
<protein>
    <submittedName>
        <fullName evidence="2">Uncharacterized protein</fullName>
    </submittedName>
</protein>
<feature type="transmembrane region" description="Helical" evidence="1">
    <location>
        <begin position="12"/>
        <end position="34"/>
    </location>
</feature>
<dbReference type="PANTHER" id="PTHR37746">
    <property type="entry name" value="TRANSMEMBRANE PROTEIN"/>
    <property type="match status" value="1"/>
</dbReference>
<gene>
    <name evidence="2" type="ORF">CFOL_v3_09834</name>
</gene>
<dbReference type="OrthoDB" id="1939257at2759"/>